<dbReference type="OrthoDB" id="5295943at2"/>
<dbReference type="PIRSF" id="PIRSF032131">
    <property type="entry name" value="UCP032131"/>
    <property type="match status" value="1"/>
</dbReference>
<dbReference type="RefSeq" id="WP_115535860.1">
    <property type="nucleotide sequence ID" value="NZ_QRGA01000014.1"/>
</dbReference>
<gene>
    <name evidence="2" type="ORF">DWV00_22645</name>
</gene>
<accession>A0A3D8JTH7</accession>
<dbReference type="Pfam" id="PF06676">
    <property type="entry name" value="DUF1178"/>
    <property type="match status" value="1"/>
</dbReference>
<evidence type="ECO:0000313" key="2">
    <source>
        <dbReference type="EMBL" id="RDU96409.1"/>
    </source>
</evidence>
<dbReference type="EMBL" id="QRGA01000014">
    <property type="protein sequence ID" value="RDU96409.1"/>
    <property type="molecule type" value="Genomic_DNA"/>
</dbReference>
<reference evidence="2 3" key="1">
    <citation type="submission" date="2018-08" db="EMBL/GenBank/DDBJ databases">
        <title>Paraburkholderia sp. DHOM06 isolated from forest soil.</title>
        <authorList>
            <person name="Gao Z.-H."/>
            <person name="Qiu L.-H."/>
        </authorList>
    </citation>
    <scope>NUCLEOTIDE SEQUENCE [LARGE SCALE GENOMIC DNA]</scope>
    <source>
        <strain evidence="2 3">DHOM06</strain>
    </source>
</reference>
<evidence type="ECO:0000256" key="1">
    <source>
        <dbReference type="SAM" id="MobiDB-lite"/>
    </source>
</evidence>
<keyword evidence="3" id="KW-1185">Reference proteome</keyword>
<name>A0A3D8JTH7_9BURK</name>
<protein>
    <submittedName>
        <fullName evidence="2">DUF1178 family protein</fullName>
    </submittedName>
</protein>
<evidence type="ECO:0000313" key="3">
    <source>
        <dbReference type="Proteomes" id="UP000256838"/>
    </source>
</evidence>
<comment type="caution">
    <text evidence="2">The sequence shown here is derived from an EMBL/GenBank/DDBJ whole genome shotgun (WGS) entry which is preliminary data.</text>
</comment>
<feature type="region of interest" description="Disordered" evidence="1">
    <location>
        <begin position="49"/>
        <end position="97"/>
    </location>
</feature>
<organism evidence="2 3">
    <name type="scientific">Trinickia dinghuensis</name>
    <dbReference type="NCBI Taxonomy" id="2291023"/>
    <lineage>
        <taxon>Bacteria</taxon>
        <taxon>Pseudomonadati</taxon>
        <taxon>Pseudomonadota</taxon>
        <taxon>Betaproteobacteria</taxon>
        <taxon>Burkholderiales</taxon>
        <taxon>Burkholderiaceae</taxon>
        <taxon>Trinickia</taxon>
    </lineage>
</organism>
<dbReference type="Proteomes" id="UP000256838">
    <property type="component" value="Unassembled WGS sequence"/>
</dbReference>
<dbReference type="InterPro" id="IPR009562">
    <property type="entry name" value="DUF1178"/>
</dbReference>
<sequence>MKVLDLQCPHGHRFEGWFASADDFESQLSRKLIGCPVCASTAVSRMPSAPRLNLSGATRARQDSAQPHGMESAAAGEGKGKGKGDGPSADRSAGSDRAREFEALALRMLREVVGNAENVGDRFAEEARRIHYNEAPARSIRGVTTPEDARALVDEGIDVMAVPSACVPKESLQ</sequence>
<dbReference type="AlphaFoldDB" id="A0A3D8JTH7"/>
<proteinExistence type="predicted"/>